<gene>
    <name evidence="1" type="ORF">JD844_021242</name>
</gene>
<evidence type="ECO:0000313" key="2">
    <source>
        <dbReference type="Proteomes" id="UP000826234"/>
    </source>
</evidence>
<dbReference type="EMBL" id="JAIPUX010003289">
    <property type="protein sequence ID" value="KAH0620600.1"/>
    <property type="molecule type" value="Genomic_DNA"/>
</dbReference>
<evidence type="ECO:0000313" key="1">
    <source>
        <dbReference type="EMBL" id="KAH0620600.1"/>
    </source>
</evidence>
<dbReference type="CDD" id="cd21853">
    <property type="entry name" value="KNL1_NTD"/>
    <property type="match status" value="1"/>
</dbReference>
<reference evidence="1 2" key="1">
    <citation type="journal article" date="2022" name="Gigascience">
        <title>A chromosome-level genome assembly and annotation of the desert horned lizard, Phrynosoma platyrhinos, provides insight into chromosomal rearrangements among reptiles.</title>
        <authorList>
            <person name="Koochekian N."/>
            <person name="Ascanio A."/>
            <person name="Farleigh K."/>
            <person name="Card D.C."/>
            <person name="Schield D.R."/>
            <person name="Castoe T.A."/>
            <person name="Jezkova T."/>
        </authorList>
    </citation>
    <scope>NUCLEOTIDE SEQUENCE [LARGE SCALE GENOMIC DNA]</scope>
    <source>
        <strain evidence="1">NK-2021</strain>
    </source>
</reference>
<keyword evidence="2" id="KW-1185">Reference proteome</keyword>
<comment type="caution">
    <text evidence="1">The sequence shown here is derived from an EMBL/GenBank/DDBJ whole genome shotgun (WGS) entry which is preliminary data.</text>
</comment>
<proteinExistence type="predicted"/>
<organism evidence="1 2">
    <name type="scientific">Phrynosoma platyrhinos</name>
    <name type="common">Desert horned lizard</name>
    <dbReference type="NCBI Taxonomy" id="52577"/>
    <lineage>
        <taxon>Eukaryota</taxon>
        <taxon>Metazoa</taxon>
        <taxon>Chordata</taxon>
        <taxon>Craniata</taxon>
        <taxon>Vertebrata</taxon>
        <taxon>Euteleostomi</taxon>
        <taxon>Lepidosauria</taxon>
        <taxon>Squamata</taxon>
        <taxon>Bifurcata</taxon>
        <taxon>Unidentata</taxon>
        <taxon>Episquamata</taxon>
        <taxon>Toxicofera</taxon>
        <taxon>Iguania</taxon>
        <taxon>Phrynosomatidae</taxon>
        <taxon>Phrynosomatinae</taxon>
        <taxon>Phrynosoma</taxon>
    </lineage>
</organism>
<dbReference type="PANTHER" id="PTHR16520:SF3">
    <property type="entry name" value="KINETOCHORE SCAFFOLD 1"/>
    <property type="match status" value="1"/>
</dbReference>
<protein>
    <submittedName>
        <fullName evidence="1">Uncharacterized protein</fullName>
    </submittedName>
</protein>
<dbReference type="Proteomes" id="UP000826234">
    <property type="component" value="Unassembled WGS sequence"/>
</dbReference>
<dbReference type="PANTHER" id="PTHR16520">
    <property type="entry name" value="KINETOCHORE SCAFFOLD 1"/>
    <property type="match status" value="1"/>
</dbReference>
<sequence>MDMIYSEANEEKDFTDGTIKRRISSILKAPRTPLRDLGSGNELFQDYNIEKRQKNSRRVSFADTIR</sequence>
<dbReference type="InterPro" id="IPR037388">
    <property type="entry name" value="Blinkin"/>
</dbReference>
<accession>A0ABQ7STG6</accession>
<name>A0ABQ7STG6_PHRPL</name>